<evidence type="ECO:0000256" key="8">
    <source>
        <dbReference type="ARBA" id="ARBA00022840"/>
    </source>
</evidence>
<evidence type="ECO:0000256" key="5">
    <source>
        <dbReference type="ARBA" id="ARBA00022598"/>
    </source>
</evidence>
<evidence type="ECO:0000256" key="10">
    <source>
        <dbReference type="ARBA" id="ARBA00022984"/>
    </source>
</evidence>
<dbReference type="InterPro" id="IPR013221">
    <property type="entry name" value="Mur_ligase_cen"/>
</dbReference>
<feature type="binding site" evidence="14">
    <location>
        <begin position="107"/>
        <end position="113"/>
    </location>
    <ligand>
        <name>ATP</name>
        <dbReference type="ChEBI" id="CHEBI:30616"/>
    </ligand>
</feature>
<protein>
    <recommendedName>
        <fullName evidence="3 14">UDP-N-acetylmuramate--L-alanine ligase</fullName>
        <ecNumber evidence="3 14">6.3.2.8</ecNumber>
    </recommendedName>
    <alternativeName>
        <fullName evidence="14">UDP-N-acetylmuramoyl-L-alanine synthetase</fullName>
    </alternativeName>
</protein>
<comment type="pathway">
    <text evidence="2 14">Cell wall biogenesis; peptidoglycan biosynthesis.</text>
</comment>
<evidence type="ECO:0000256" key="9">
    <source>
        <dbReference type="ARBA" id="ARBA00022960"/>
    </source>
</evidence>
<evidence type="ECO:0000259" key="17">
    <source>
        <dbReference type="Pfam" id="PF08245"/>
    </source>
</evidence>
<dbReference type="Pfam" id="PF08245">
    <property type="entry name" value="Mur_ligase_M"/>
    <property type="match status" value="1"/>
</dbReference>
<organism evidence="18 19">
    <name type="scientific">Flaviflexus ciconiae</name>
    <dbReference type="NCBI Taxonomy" id="2496867"/>
    <lineage>
        <taxon>Bacteria</taxon>
        <taxon>Bacillati</taxon>
        <taxon>Actinomycetota</taxon>
        <taxon>Actinomycetes</taxon>
        <taxon>Actinomycetales</taxon>
        <taxon>Actinomycetaceae</taxon>
        <taxon>Flaviflexus</taxon>
    </lineage>
</organism>
<dbReference type="GO" id="GO:0008763">
    <property type="term" value="F:UDP-N-acetylmuramate-L-alanine ligase activity"/>
    <property type="evidence" value="ECO:0007669"/>
    <property type="project" value="UniProtKB-UniRule"/>
</dbReference>
<evidence type="ECO:0000313" key="18">
    <source>
        <dbReference type="EMBL" id="AZQ76222.1"/>
    </source>
</evidence>
<keyword evidence="6 14" id="KW-0132">Cell division</keyword>
<feature type="domain" description="Mur ligase N-terminal catalytic" evidence="15">
    <location>
        <begin position="3"/>
        <end position="97"/>
    </location>
</feature>
<dbReference type="GO" id="GO:0005737">
    <property type="term" value="C:cytoplasm"/>
    <property type="evidence" value="ECO:0007669"/>
    <property type="project" value="UniProtKB-SubCell"/>
</dbReference>
<comment type="similarity">
    <text evidence="14">Belongs to the MurCDEF family.</text>
</comment>
<dbReference type="NCBIfam" id="TIGR01082">
    <property type="entry name" value="murC"/>
    <property type="match status" value="1"/>
</dbReference>
<keyword evidence="5 14" id="KW-0436">Ligase</keyword>
<dbReference type="HAMAP" id="MF_00046">
    <property type="entry name" value="MurC"/>
    <property type="match status" value="1"/>
</dbReference>
<dbReference type="GO" id="GO:0009252">
    <property type="term" value="P:peptidoglycan biosynthetic process"/>
    <property type="evidence" value="ECO:0007669"/>
    <property type="project" value="UniProtKB-UniRule"/>
</dbReference>
<name>A0A3S9PV80_9ACTO</name>
<evidence type="ECO:0000256" key="12">
    <source>
        <dbReference type="ARBA" id="ARBA00023316"/>
    </source>
</evidence>
<evidence type="ECO:0000256" key="1">
    <source>
        <dbReference type="ARBA" id="ARBA00004496"/>
    </source>
</evidence>
<dbReference type="PANTHER" id="PTHR43445:SF3">
    <property type="entry name" value="UDP-N-ACETYLMURAMATE--L-ALANINE LIGASE"/>
    <property type="match status" value="1"/>
</dbReference>
<dbReference type="AlphaFoldDB" id="A0A3S9PV80"/>
<sequence>MKFHLIGIGGAGMVAVAELLAARGQEVVGSDRAESDNTRRLASLGIAIHVGHDAEHVDPDAAVVVSSAIKDDNPEYAVARQRGQRILHRSEALALAATGLDFVAVAGAHGKTTTSGMLAVALREAGLDPSYAVGSTLPGGASGAYLGTGEVFIAEADESDGSFLNYTPAIAIVTNVEPDHLDHHGSAEAFEESFVEFAKCRVKGGLLIGCADDVGSARLLHSAEGRRWSYGTGARVPGTEAHVSLEITGPGQGRVTLITGRGPSVSATLDLAVPGDHMLLNAAGAWAAGIELGVEADRMARALGRFTGTGRRFEKRGTVRDIVVYDDYAHHPTEVGATIRAAAEETEGRIVVLFQPHLYSRTKEFSAAFARSLDLADAVVVTGVFGAREEPVPGIDGHLIADKMVRGQFVADMHEAAREVARLAEPGDLIMTMGAGSVTSLAPEILEAL</sequence>
<dbReference type="GO" id="GO:0071555">
    <property type="term" value="P:cell wall organization"/>
    <property type="evidence" value="ECO:0007669"/>
    <property type="project" value="UniProtKB-KW"/>
</dbReference>
<dbReference type="SUPFAM" id="SSF53623">
    <property type="entry name" value="MurD-like peptide ligases, catalytic domain"/>
    <property type="match status" value="1"/>
</dbReference>
<comment type="function">
    <text evidence="14">Cell wall formation.</text>
</comment>
<evidence type="ECO:0000256" key="7">
    <source>
        <dbReference type="ARBA" id="ARBA00022741"/>
    </source>
</evidence>
<dbReference type="InterPro" id="IPR000713">
    <property type="entry name" value="Mur_ligase_N"/>
</dbReference>
<dbReference type="Pfam" id="PF01225">
    <property type="entry name" value="Mur_ligase"/>
    <property type="match status" value="1"/>
</dbReference>
<dbReference type="EC" id="6.3.2.8" evidence="3 14"/>
<keyword evidence="8 14" id="KW-0067">ATP-binding</keyword>
<dbReference type="PANTHER" id="PTHR43445">
    <property type="entry name" value="UDP-N-ACETYLMURAMATE--L-ALANINE LIGASE-RELATED"/>
    <property type="match status" value="1"/>
</dbReference>
<dbReference type="OrthoDB" id="9804126at2"/>
<dbReference type="GO" id="GO:0005524">
    <property type="term" value="F:ATP binding"/>
    <property type="evidence" value="ECO:0007669"/>
    <property type="project" value="UniProtKB-UniRule"/>
</dbReference>
<evidence type="ECO:0000256" key="3">
    <source>
        <dbReference type="ARBA" id="ARBA00012211"/>
    </source>
</evidence>
<gene>
    <name evidence="14" type="primary">murC</name>
    <name evidence="18" type="ORF">EJ997_01605</name>
</gene>
<keyword evidence="11 14" id="KW-0131">Cell cycle</keyword>
<comment type="catalytic activity">
    <reaction evidence="13 14">
        <text>UDP-N-acetyl-alpha-D-muramate + L-alanine + ATP = UDP-N-acetyl-alpha-D-muramoyl-L-alanine + ADP + phosphate + H(+)</text>
        <dbReference type="Rhea" id="RHEA:23372"/>
        <dbReference type="ChEBI" id="CHEBI:15378"/>
        <dbReference type="ChEBI" id="CHEBI:30616"/>
        <dbReference type="ChEBI" id="CHEBI:43474"/>
        <dbReference type="ChEBI" id="CHEBI:57972"/>
        <dbReference type="ChEBI" id="CHEBI:70757"/>
        <dbReference type="ChEBI" id="CHEBI:83898"/>
        <dbReference type="ChEBI" id="CHEBI:456216"/>
        <dbReference type="EC" id="6.3.2.8"/>
    </reaction>
</comment>
<evidence type="ECO:0000256" key="14">
    <source>
        <dbReference type="HAMAP-Rule" id="MF_00046"/>
    </source>
</evidence>
<reference evidence="18 19" key="1">
    <citation type="submission" date="2018-12" db="EMBL/GenBank/DDBJ databases">
        <title>Complete genome sequence of Flaviflexus sp. H23T48.</title>
        <authorList>
            <person name="Bae J.-W."/>
            <person name="Lee J.-Y."/>
        </authorList>
    </citation>
    <scope>NUCLEOTIDE SEQUENCE [LARGE SCALE GENOMIC DNA]</scope>
    <source>
        <strain evidence="18 19">H23T48</strain>
    </source>
</reference>
<proteinExistence type="inferred from homology"/>
<dbReference type="Gene3D" id="3.40.1190.10">
    <property type="entry name" value="Mur-like, catalytic domain"/>
    <property type="match status" value="1"/>
</dbReference>
<evidence type="ECO:0000256" key="6">
    <source>
        <dbReference type="ARBA" id="ARBA00022618"/>
    </source>
</evidence>
<dbReference type="GO" id="GO:0008360">
    <property type="term" value="P:regulation of cell shape"/>
    <property type="evidence" value="ECO:0007669"/>
    <property type="project" value="UniProtKB-KW"/>
</dbReference>
<dbReference type="KEGG" id="flh:EJ997_01605"/>
<dbReference type="InterPro" id="IPR050061">
    <property type="entry name" value="MurCDEF_pg_biosynth"/>
</dbReference>
<evidence type="ECO:0000256" key="13">
    <source>
        <dbReference type="ARBA" id="ARBA00047833"/>
    </source>
</evidence>
<dbReference type="InterPro" id="IPR036565">
    <property type="entry name" value="Mur-like_cat_sf"/>
</dbReference>
<dbReference type="InterPro" id="IPR036615">
    <property type="entry name" value="Mur_ligase_C_dom_sf"/>
</dbReference>
<dbReference type="GO" id="GO:0051301">
    <property type="term" value="P:cell division"/>
    <property type="evidence" value="ECO:0007669"/>
    <property type="project" value="UniProtKB-KW"/>
</dbReference>
<keyword evidence="19" id="KW-1185">Reference proteome</keyword>
<keyword evidence="7 14" id="KW-0547">Nucleotide-binding</keyword>
<dbReference type="EMBL" id="CP034593">
    <property type="protein sequence ID" value="AZQ76222.1"/>
    <property type="molecule type" value="Genomic_DNA"/>
</dbReference>
<evidence type="ECO:0000256" key="2">
    <source>
        <dbReference type="ARBA" id="ARBA00004752"/>
    </source>
</evidence>
<keyword evidence="4 14" id="KW-0963">Cytoplasm</keyword>
<evidence type="ECO:0000256" key="4">
    <source>
        <dbReference type="ARBA" id="ARBA00022490"/>
    </source>
</evidence>
<comment type="subcellular location">
    <subcellularLocation>
        <location evidence="1 14">Cytoplasm</location>
    </subcellularLocation>
</comment>
<keyword evidence="9 14" id="KW-0133">Cell shape</keyword>
<dbReference type="Gene3D" id="3.40.50.720">
    <property type="entry name" value="NAD(P)-binding Rossmann-like Domain"/>
    <property type="match status" value="1"/>
</dbReference>
<dbReference type="Gene3D" id="3.90.190.20">
    <property type="entry name" value="Mur ligase, C-terminal domain"/>
    <property type="match status" value="1"/>
</dbReference>
<evidence type="ECO:0000259" key="16">
    <source>
        <dbReference type="Pfam" id="PF02875"/>
    </source>
</evidence>
<accession>A0A3S9PV80</accession>
<dbReference type="UniPathway" id="UPA00219"/>
<feature type="domain" description="Mur ligase C-terminal" evidence="16">
    <location>
        <begin position="311"/>
        <end position="436"/>
    </location>
</feature>
<dbReference type="Proteomes" id="UP000280344">
    <property type="component" value="Chromosome"/>
</dbReference>
<dbReference type="Pfam" id="PF02875">
    <property type="entry name" value="Mur_ligase_C"/>
    <property type="match status" value="1"/>
</dbReference>
<dbReference type="InterPro" id="IPR005758">
    <property type="entry name" value="UDP-N-AcMur_Ala_ligase_MurC"/>
</dbReference>
<evidence type="ECO:0000259" key="15">
    <source>
        <dbReference type="Pfam" id="PF01225"/>
    </source>
</evidence>
<dbReference type="SUPFAM" id="SSF53244">
    <property type="entry name" value="MurD-like peptide ligases, peptide-binding domain"/>
    <property type="match status" value="1"/>
</dbReference>
<dbReference type="InterPro" id="IPR004101">
    <property type="entry name" value="Mur_ligase_C"/>
</dbReference>
<dbReference type="SUPFAM" id="SSF51984">
    <property type="entry name" value="MurCD N-terminal domain"/>
    <property type="match status" value="1"/>
</dbReference>
<dbReference type="RefSeq" id="WP_126703031.1">
    <property type="nucleotide sequence ID" value="NZ_CP034593.1"/>
</dbReference>
<evidence type="ECO:0000313" key="19">
    <source>
        <dbReference type="Proteomes" id="UP000280344"/>
    </source>
</evidence>
<keyword evidence="10 14" id="KW-0573">Peptidoglycan synthesis</keyword>
<keyword evidence="12 14" id="KW-0961">Cell wall biogenesis/degradation</keyword>
<feature type="domain" description="Mur ligase central" evidence="17">
    <location>
        <begin position="105"/>
        <end position="288"/>
    </location>
</feature>
<evidence type="ECO:0000256" key="11">
    <source>
        <dbReference type="ARBA" id="ARBA00023306"/>
    </source>
</evidence>